<dbReference type="Proteomes" id="UP000231658">
    <property type="component" value="Unassembled WGS sequence"/>
</dbReference>
<dbReference type="RefSeq" id="WP_069190107.1">
    <property type="nucleotide sequence ID" value="NZ_FLYE01000047.1"/>
</dbReference>
<evidence type="ECO:0000313" key="2">
    <source>
        <dbReference type="EMBL" id="SCA58115.1"/>
    </source>
</evidence>
<reference evidence="2 3" key="1">
    <citation type="submission" date="2016-07" db="EMBL/GenBank/DDBJ databases">
        <authorList>
            <person name="Lefevre C.T."/>
        </authorList>
    </citation>
    <scope>NUCLEOTIDE SEQUENCE [LARGE SCALE GENOMIC DNA]</scope>
    <source>
        <strain evidence="2">PR1</strain>
    </source>
</reference>
<dbReference type="EMBL" id="FLYE01000047">
    <property type="protein sequence ID" value="SCA58115.1"/>
    <property type="molecule type" value="Genomic_DNA"/>
</dbReference>
<feature type="transmembrane region" description="Helical" evidence="1">
    <location>
        <begin position="12"/>
        <end position="28"/>
    </location>
</feature>
<feature type="transmembrane region" description="Helical" evidence="1">
    <location>
        <begin position="48"/>
        <end position="65"/>
    </location>
</feature>
<keyword evidence="3" id="KW-1185">Reference proteome</keyword>
<evidence type="ECO:0000256" key="1">
    <source>
        <dbReference type="SAM" id="Phobius"/>
    </source>
</evidence>
<dbReference type="STRING" id="1867952.MTBPR1_80169"/>
<name>A0A1C3RLG2_9PROT</name>
<organism evidence="2 3">
    <name type="scientific">Candidatus Terasakiella magnetica</name>
    <dbReference type="NCBI Taxonomy" id="1867952"/>
    <lineage>
        <taxon>Bacteria</taxon>
        <taxon>Pseudomonadati</taxon>
        <taxon>Pseudomonadota</taxon>
        <taxon>Alphaproteobacteria</taxon>
        <taxon>Rhodospirillales</taxon>
        <taxon>Terasakiellaceae</taxon>
        <taxon>Terasakiella</taxon>
    </lineage>
</organism>
<gene>
    <name evidence="2" type="ORF">MTBPR1_80169</name>
</gene>
<keyword evidence="1" id="KW-0812">Transmembrane</keyword>
<keyword evidence="1" id="KW-1133">Transmembrane helix</keyword>
<proteinExistence type="predicted"/>
<protein>
    <submittedName>
        <fullName evidence="2">Uncharacterized protein</fullName>
    </submittedName>
</protein>
<sequence>MNKYSLFEKTQFATIGIGAIIGVLLVFLNHTSLLDKALGDFEGKLDHLFNISFIFFTGLSIGGVLKERQITEVEQTNSNVERNGMASNVVIPTLFNSDIVSLIHNDMRQIQGEAAEAAEDADSIVDRYKKADYLWEYASRALDHDDLTKEEFSKLEHISGILKDFVMEARSQGLLEGPTSSR</sequence>
<dbReference type="AlphaFoldDB" id="A0A1C3RLG2"/>
<keyword evidence="1" id="KW-0472">Membrane</keyword>
<accession>A0A1C3RLG2</accession>
<evidence type="ECO:0000313" key="3">
    <source>
        <dbReference type="Proteomes" id="UP000231658"/>
    </source>
</evidence>